<feature type="transmembrane region" description="Helical" evidence="1">
    <location>
        <begin position="103"/>
        <end position="121"/>
    </location>
</feature>
<evidence type="ECO:0000313" key="2">
    <source>
        <dbReference type="EMBL" id="OGK45534.1"/>
    </source>
</evidence>
<feature type="transmembrane region" description="Helical" evidence="1">
    <location>
        <begin position="76"/>
        <end position="96"/>
    </location>
</feature>
<gene>
    <name evidence="2" type="ORF">A3B40_00770</name>
</gene>
<keyword evidence="1" id="KW-0812">Transmembrane</keyword>
<feature type="transmembrane region" description="Helical" evidence="1">
    <location>
        <begin position="361"/>
        <end position="381"/>
    </location>
</feature>
<dbReference type="EMBL" id="MGAI01000006">
    <property type="protein sequence ID" value="OGK45534.1"/>
    <property type="molecule type" value="Genomic_DNA"/>
</dbReference>
<keyword evidence="1" id="KW-0472">Membrane</keyword>
<sequence>MKRKTLPEIILFLIIFLIFFINTTYVTYPDEFVNLLAGKFINSGKIPYKEFFDHHLPFAWYFAAVLLKFSSGSYLLFRYLWSVFSFIVLLSTGLWIRKYYRSIYLYYLIFFAFYPLVSVYFWLHLFLADSLATLFFVLVFWILICQTFDKKISFRIILICSLLTFLLIFSSLTYLYLGLALYLWQFYLVGFRSKRFLILFVIIILPYFLYLIYLLFYKSLDDFYLANIEYNTSLYIDIPNYVRGRFFNPLKFGFTLIFNFWEGFLPRLATVKDLSLYLPISTVTVLGSFILLILFLFRNVLIAAIFFFLVSFSAPRSNLQKAMFETDYQTGLFIMLGIVSSLVAVYLLRKLEIKDTLTNDIRRLSQLLLSILLLFTFVFLVKNTYDKWFYRYTQKMPSIYDKADTAVFLDEVLEEDDYYWIGPYEPHEIFFVKKGRLSGKYISVMPQFKENEKIKRSFIEQFERNQPKIIIFKWNTGVFGTPADQFADFFLEWLKDKYTRLDKIKDIKVLKSPSSFYLNTNLFLLNNHQDEILRSLRINRYIQ</sequence>
<evidence type="ECO:0000313" key="3">
    <source>
        <dbReference type="Proteomes" id="UP000178040"/>
    </source>
</evidence>
<evidence type="ECO:0000256" key="1">
    <source>
        <dbReference type="SAM" id="Phobius"/>
    </source>
</evidence>
<dbReference type="AlphaFoldDB" id="A0A1F7IQA2"/>
<comment type="caution">
    <text evidence="2">The sequence shown here is derived from an EMBL/GenBank/DDBJ whole genome shotgun (WGS) entry which is preliminary data.</text>
</comment>
<feature type="transmembrane region" description="Helical" evidence="1">
    <location>
        <begin position="127"/>
        <end position="144"/>
    </location>
</feature>
<name>A0A1F7IQA2_9BACT</name>
<evidence type="ECO:0008006" key="4">
    <source>
        <dbReference type="Google" id="ProtNLM"/>
    </source>
</evidence>
<accession>A0A1F7IQA2</accession>
<dbReference type="Proteomes" id="UP000178040">
    <property type="component" value="Unassembled WGS sequence"/>
</dbReference>
<feature type="transmembrane region" description="Helical" evidence="1">
    <location>
        <begin position="156"/>
        <end position="184"/>
    </location>
</feature>
<protein>
    <recommendedName>
        <fullName evidence="4">Glycosyltransferase RgtA/B/C/D-like domain-containing protein</fullName>
    </recommendedName>
</protein>
<proteinExistence type="predicted"/>
<feature type="transmembrane region" description="Helical" evidence="1">
    <location>
        <begin position="331"/>
        <end position="349"/>
    </location>
</feature>
<feature type="transmembrane region" description="Helical" evidence="1">
    <location>
        <begin position="196"/>
        <end position="216"/>
    </location>
</feature>
<organism evidence="2 3">
    <name type="scientific">Candidatus Roizmanbacteria bacterium RIFCSPLOWO2_01_FULL_37_16</name>
    <dbReference type="NCBI Taxonomy" id="1802058"/>
    <lineage>
        <taxon>Bacteria</taxon>
        <taxon>Candidatus Roizmaniibacteriota</taxon>
    </lineage>
</organism>
<feature type="transmembrane region" description="Helical" evidence="1">
    <location>
        <begin position="9"/>
        <end position="28"/>
    </location>
</feature>
<reference evidence="2 3" key="1">
    <citation type="journal article" date="2016" name="Nat. Commun.">
        <title>Thousands of microbial genomes shed light on interconnected biogeochemical processes in an aquifer system.</title>
        <authorList>
            <person name="Anantharaman K."/>
            <person name="Brown C.T."/>
            <person name="Hug L.A."/>
            <person name="Sharon I."/>
            <person name="Castelle C.J."/>
            <person name="Probst A.J."/>
            <person name="Thomas B.C."/>
            <person name="Singh A."/>
            <person name="Wilkins M.J."/>
            <person name="Karaoz U."/>
            <person name="Brodie E.L."/>
            <person name="Williams K.H."/>
            <person name="Hubbard S.S."/>
            <person name="Banfield J.F."/>
        </authorList>
    </citation>
    <scope>NUCLEOTIDE SEQUENCE [LARGE SCALE GENOMIC DNA]</scope>
</reference>
<keyword evidence="1" id="KW-1133">Transmembrane helix</keyword>